<dbReference type="PANTHER" id="PTHR43792:SF9">
    <property type="entry name" value="RIBOSOMAL-PROTEIN-ALANINE ACETYLTRANSFERASE"/>
    <property type="match status" value="1"/>
</dbReference>
<dbReference type="Pfam" id="PF13302">
    <property type="entry name" value="Acetyltransf_3"/>
    <property type="match status" value="1"/>
</dbReference>
<dbReference type="AlphaFoldDB" id="A0A1M7J6N0"/>
<keyword evidence="3" id="KW-1185">Reference proteome</keyword>
<dbReference type="STRING" id="1220495.SAMN05216288_3748"/>
<protein>
    <submittedName>
        <fullName evidence="2">Ribosomal-protein-alanine N-acetyltransferase</fullName>
    </submittedName>
</protein>
<gene>
    <name evidence="2" type="ORF">SAMN05216288_3748</name>
</gene>
<dbReference type="GO" id="GO:0008999">
    <property type="term" value="F:protein-N-terminal-alanine acetyltransferase activity"/>
    <property type="evidence" value="ECO:0007669"/>
    <property type="project" value="TreeGrafter"/>
</dbReference>
<dbReference type="EMBL" id="FRBQ01000005">
    <property type="protein sequence ID" value="SHM48779.1"/>
    <property type="molecule type" value="Genomic_DNA"/>
</dbReference>
<dbReference type="Gene3D" id="3.40.630.30">
    <property type="match status" value="1"/>
</dbReference>
<dbReference type="InterPro" id="IPR016181">
    <property type="entry name" value="Acyl_CoA_acyltransferase"/>
</dbReference>
<dbReference type="PROSITE" id="PS51186">
    <property type="entry name" value="GNAT"/>
    <property type="match status" value="1"/>
</dbReference>
<feature type="domain" description="N-acetyltransferase" evidence="1">
    <location>
        <begin position="27"/>
        <end position="186"/>
    </location>
</feature>
<dbReference type="InterPro" id="IPR051531">
    <property type="entry name" value="N-acetyltransferase"/>
</dbReference>
<dbReference type="GO" id="GO:0005737">
    <property type="term" value="C:cytoplasm"/>
    <property type="evidence" value="ECO:0007669"/>
    <property type="project" value="TreeGrafter"/>
</dbReference>
<evidence type="ECO:0000313" key="2">
    <source>
        <dbReference type="EMBL" id="SHM48779.1"/>
    </source>
</evidence>
<name>A0A1M7J6N0_9GAMM</name>
<proteinExistence type="predicted"/>
<dbReference type="PANTHER" id="PTHR43792">
    <property type="entry name" value="GNAT FAMILY, PUTATIVE (AFU_ORTHOLOGUE AFUA_3G00765)-RELATED-RELATED"/>
    <property type="match status" value="1"/>
</dbReference>
<organism evidence="2 3">
    <name type="scientific">Phytopseudomonas punonensis</name>
    <dbReference type="NCBI Taxonomy" id="1220495"/>
    <lineage>
        <taxon>Bacteria</taxon>
        <taxon>Pseudomonadati</taxon>
        <taxon>Pseudomonadota</taxon>
        <taxon>Gammaproteobacteria</taxon>
        <taxon>Pseudomonadales</taxon>
        <taxon>Pseudomonadaceae</taxon>
        <taxon>Phytopseudomonas</taxon>
    </lineage>
</organism>
<accession>A0A1M7J6N0</accession>
<evidence type="ECO:0000313" key="3">
    <source>
        <dbReference type="Proteomes" id="UP000184305"/>
    </source>
</evidence>
<dbReference type="RefSeq" id="WP_244160656.1">
    <property type="nucleotide sequence ID" value="NZ_FRBQ01000005.1"/>
</dbReference>
<evidence type="ECO:0000259" key="1">
    <source>
        <dbReference type="PROSITE" id="PS51186"/>
    </source>
</evidence>
<sequence>MIVPAWRFGLYMHSEASLFPEFTLADCILRCIRPDDIERVYAGLSHPQVIAHYGVSYDSLCATREQMQWYESLLRDRRGIWWAVASRDGDLLMGACGFNDWSHQHHSVDVGYWLLPDYWRRGLLSQALPAILRYAFRHMSVHRVHADIEPENIASCRLIEAQGFTLEGTLRDVECKDGRYLSLHQYSLLATDAAAHVLLD</sequence>
<dbReference type="InterPro" id="IPR000182">
    <property type="entry name" value="GNAT_dom"/>
</dbReference>
<dbReference type="SUPFAM" id="SSF55729">
    <property type="entry name" value="Acyl-CoA N-acyltransferases (Nat)"/>
    <property type="match status" value="1"/>
</dbReference>
<keyword evidence="2" id="KW-0808">Transferase</keyword>
<dbReference type="Proteomes" id="UP000184305">
    <property type="component" value="Unassembled WGS sequence"/>
</dbReference>
<reference evidence="3" key="1">
    <citation type="submission" date="2016-11" db="EMBL/GenBank/DDBJ databases">
        <authorList>
            <person name="Varghese N."/>
            <person name="Submissions S."/>
        </authorList>
    </citation>
    <scope>NUCLEOTIDE SEQUENCE [LARGE SCALE GENOMIC DNA]</scope>
    <source>
        <strain evidence="3">CECT 8089</strain>
    </source>
</reference>